<dbReference type="KEGG" id="cre:CHLRE_09g398178v5"/>
<protein>
    <submittedName>
        <fullName evidence="1">Uncharacterized protein</fullName>
    </submittedName>
</protein>
<evidence type="ECO:0000313" key="2">
    <source>
        <dbReference type="Proteomes" id="UP000006906"/>
    </source>
</evidence>
<dbReference type="GeneID" id="66054727"/>
<evidence type="ECO:0000313" key="1">
    <source>
        <dbReference type="EMBL" id="PNW79027.1"/>
    </source>
</evidence>
<proteinExistence type="predicted"/>
<reference evidence="1 2" key="1">
    <citation type="journal article" date="2007" name="Science">
        <title>The Chlamydomonas genome reveals the evolution of key animal and plant functions.</title>
        <authorList>
            <person name="Merchant S.S."/>
            <person name="Prochnik S.E."/>
            <person name="Vallon O."/>
            <person name="Harris E.H."/>
            <person name="Karpowicz S.J."/>
            <person name="Witman G.B."/>
            <person name="Terry A."/>
            <person name="Salamov A."/>
            <person name="Fritz-Laylin L.K."/>
            <person name="Marechal-Drouard L."/>
            <person name="Marshall W.F."/>
            <person name="Qu L.H."/>
            <person name="Nelson D.R."/>
            <person name="Sanderfoot A.A."/>
            <person name="Spalding M.H."/>
            <person name="Kapitonov V.V."/>
            <person name="Ren Q."/>
            <person name="Ferris P."/>
            <person name="Lindquist E."/>
            <person name="Shapiro H."/>
            <person name="Lucas S.M."/>
            <person name="Grimwood J."/>
            <person name="Schmutz J."/>
            <person name="Cardol P."/>
            <person name="Cerutti H."/>
            <person name="Chanfreau G."/>
            <person name="Chen C.L."/>
            <person name="Cognat V."/>
            <person name="Croft M.T."/>
            <person name="Dent R."/>
            <person name="Dutcher S."/>
            <person name="Fernandez E."/>
            <person name="Fukuzawa H."/>
            <person name="Gonzalez-Ballester D."/>
            <person name="Gonzalez-Halphen D."/>
            <person name="Hallmann A."/>
            <person name="Hanikenne M."/>
            <person name="Hippler M."/>
            <person name="Inwood W."/>
            <person name="Jabbari K."/>
            <person name="Kalanon M."/>
            <person name="Kuras R."/>
            <person name="Lefebvre P.A."/>
            <person name="Lemaire S.D."/>
            <person name="Lobanov A.V."/>
            <person name="Lohr M."/>
            <person name="Manuell A."/>
            <person name="Meier I."/>
            <person name="Mets L."/>
            <person name="Mittag M."/>
            <person name="Mittelmeier T."/>
            <person name="Moroney J.V."/>
            <person name="Moseley J."/>
            <person name="Napoli C."/>
            <person name="Nedelcu A.M."/>
            <person name="Niyogi K."/>
            <person name="Novoselov S.V."/>
            <person name="Paulsen I.T."/>
            <person name="Pazour G."/>
            <person name="Purton S."/>
            <person name="Ral J.P."/>
            <person name="Riano-Pachon D.M."/>
            <person name="Riekhof W."/>
            <person name="Rymarquis L."/>
            <person name="Schroda M."/>
            <person name="Stern D."/>
            <person name="Umen J."/>
            <person name="Willows R."/>
            <person name="Wilson N."/>
            <person name="Zimmer S.L."/>
            <person name="Allmer J."/>
            <person name="Balk J."/>
            <person name="Bisova K."/>
            <person name="Chen C.J."/>
            <person name="Elias M."/>
            <person name="Gendler K."/>
            <person name="Hauser C."/>
            <person name="Lamb M.R."/>
            <person name="Ledford H."/>
            <person name="Long J.C."/>
            <person name="Minagawa J."/>
            <person name="Page M.D."/>
            <person name="Pan J."/>
            <person name="Pootakham W."/>
            <person name="Roje S."/>
            <person name="Rose A."/>
            <person name="Stahlberg E."/>
            <person name="Terauchi A.M."/>
            <person name="Yang P."/>
            <person name="Ball S."/>
            <person name="Bowler C."/>
            <person name="Dieckmann C.L."/>
            <person name="Gladyshev V.N."/>
            <person name="Green P."/>
            <person name="Jorgensen R."/>
            <person name="Mayfield S."/>
            <person name="Mueller-Roeber B."/>
            <person name="Rajamani S."/>
            <person name="Sayre R.T."/>
            <person name="Brokstein P."/>
            <person name="Dubchak I."/>
            <person name="Goodstein D."/>
            <person name="Hornick L."/>
            <person name="Huang Y.W."/>
            <person name="Jhaveri J."/>
            <person name="Luo Y."/>
            <person name="Martinez D."/>
            <person name="Ngau W.C."/>
            <person name="Otillar B."/>
            <person name="Poliakov A."/>
            <person name="Porter A."/>
            <person name="Szajkowski L."/>
            <person name="Werner G."/>
            <person name="Zhou K."/>
            <person name="Grigoriev I.V."/>
            <person name="Rokhsar D.S."/>
            <person name="Grossman A.R."/>
        </authorList>
    </citation>
    <scope>NUCLEOTIDE SEQUENCE [LARGE SCALE GENOMIC DNA]</scope>
    <source>
        <strain evidence="2">CC-503</strain>
    </source>
</reference>
<dbReference type="RefSeq" id="XP_042921323.1">
    <property type="nucleotide sequence ID" value="XM_043065878.1"/>
</dbReference>
<dbReference type="Gramene" id="PNW79027">
    <property type="protein sequence ID" value="PNW79027"/>
    <property type="gene ID" value="CHLRE_09g398178v5"/>
</dbReference>
<dbReference type="InParanoid" id="A0A2K3DET0"/>
<accession>A0A2K3DET0</accession>
<sequence>MLLVREATDRVAGGATRQAEAAQEQHQVRLIVRALAATQKKATRAIEKQAPPTSPAPA</sequence>
<dbReference type="EMBL" id="CM008970">
    <property type="protein sequence ID" value="PNW79027.1"/>
    <property type="molecule type" value="Genomic_DNA"/>
</dbReference>
<keyword evidence="2" id="KW-1185">Reference proteome</keyword>
<dbReference type="AlphaFoldDB" id="A0A2K3DET0"/>
<gene>
    <name evidence="1" type="ORF">CHLRE_09g398178v5</name>
</gene>
<dbReference type="Proteomes" id="UP000006906">
    <property type="component" value="Chromosome 9"/>
</dbReference>
<name>A0A2K3DET0_CHLRE</name>
<organism evidence="1 2">
    <name type="scientific">Chlamydomonas reinhardtii</name>
    <name type="common">Chlamydomonas smithii</name>
    <dbReference type="NCBI Taxonomy" id="3055"/>
    <lineage>
        <taxon>Eukaryota</taxon>
        <taxon>Viridiplantae</taxon>
        <taxon>Chlorophyta</taxon>
        <taxon>core chlorophytes</taxon>
        <taxon>Chlorophyceae</taxon>
        <taxon>CS clade</taxon>
        <taxon>Chlamydomonadales</taxon>
        <taxon>Chlamydomonadaceae</taxon>
        <taxon>Chlamydomonas</taxon>
    </lineage>
</organism>